<protein>
    <submittedName>
        <fullName evidence="2">Uncharacterized protein</fullName>
    </submittedName>
</protein>
<accession>T0QP58</accession>
<reference evidence="2 3" key="1">
    <citation type="submission" date="2012-04" db="EMBL/GenBank/DDBJ databases">
        <title>The Genome Sequence of Saprolegnia declina VS20.</title>
        <authorList>
            <consortium name="The Broad Institute Genome Sequencing Platform"/>
            <person name="Russ C."/>
            <person name="Nusbaum C."/>
            <person name="Tyler B."/>
            <person name="van West P."/>
            <person name="Dieguez-Uribeondo J."/>
            <person name="de Bruijn I."/>
            <person name="Tripathy S."/>
            <person name="Jiang R."/>
            <person name="Young S.K."/>
            <person name="Zeng Q."/>
            <person name="Gargeya S."/>
            <person name="Fitzgerald M."/>
            <person name="Haas B."/>
            <person name="Abouelleil A."/>
            <person name="Alvarado L."/>
            <person name="Arachchi H.M."/>
            <person name="Berlin A."/>
            <person name="Chapman S.B."/>
            <person name="Goldberg J."/>
            <person name="Griggs A."/>
            <person name="Gujja S."/>
            <person name="Hansen M."/>
            <person name="Howarth C."/>
            <person name="Imamovic A."/>
            <person name="Larimer J."/>
            <person name="McCowen C."/>
            <person name="Montmayeur A."/>
            <person name="Murphy C."/>
            <person name="Neiman D."/>
            <person name="Pearson M."/>
            <person name="Priest M."/>
            <person name="Roberts A."/>
            <person name="Saif S."/>
            <person name="Shea T."/>
            <person name="Sisk P."/>
            <person name="Sykes S."/>
            <person name="Wortman J."/>
            <person name="Nusbaum C."/>
            <person name="Birren B."/>
        </authorList>
    </citation>
    <scope>NUCLEOTIDE SEQUENCE [LARGE SCALE GENOMIC DNA]</scope>
    <source>
        <strain evidence="2 3">VS20</strain>
    </source>
</reference>
<evidence type="ECO:0000313" key="3">
    <source>
        <dbReference type="Proteomes" id="UP000030762"/>
    </source>
</evidence>
<dbReference type="GeneID" id="19943278"/>
<dbReference type="EMBL" id="JH767137">
    <property type="protein sequence ID" value="EQC39894.1"/>
    <property type="molecule type" value="Genomic_DNA"/>
</dbReference>
<dbReference type="VEuPathDB" id="FungiDB:SDRG_02551"/>
<keyword evidence="3" id="KW-1185">Reference proteome</keyword>
<evidence type="ECO:0000313" key="2">
    <source>
        <dbReference type="EMBL" id="EQC39894.1"/>
    </source>
</evidence>
<feature type="region of interest" description="Disordered" evidence="1">
    <location>
        <begin position="114"/>
        <end position="136"/>
    </location>
</feature>
<sequence length="136" mass="14466">MPATPARHADARCMRDPMPANATPEDGANDETASIASSRRSSASSIKSASSYRSSASTSSSMSKRTTSSSISRSSLSTVASIHELEARKLDIEAQLQEVEAALKLKADKTKGVYKPNRPFALLPRSASGSLRSTHR</sequence>
<dbReference type="OMA" id="HADARCM"/>
<name>T0QP58_SAPDV</name>
<dbReference type="Proteomes" id="UP000030762">
    <property type="component" value="Unassembled WGS sequence"/>
</dbReference>
<dbReference type="InParanoid" id="T0QP58"/>
<proteinExistence type="predicted"/>
<evidence type="ECO:0000256" key="1">
    <source>
        <dbReference type="SAM" id="MobiDB-lite"/>
    </source>
</evidence>
<organism evidence="2 3">
    <name type="scientific">Saprolegnia diclina (strain VS20)</name>
    <dbReference type="NCBI Taxonomy" id="1156394"/>
    <lineage>
        <taxon>Eukaryota</taxon>
        <taxon>Sar</taxon>
        <taxon>Stramenopiles</taxon>
        <taxon>Oomycota</taxon>
        <taxon>Saprolegniomycetes</taxon>
        <taxon>Saprolegniales</taxon>
        <taxon>Saprolegniaceae</taxon>
        <taxon>Saprolegnia</taxon>
    </lineage>
</organism>
<feature type="compositionally biased region" description="Polar residues" evidence="1">
    <location>
        <begin position="127"/>
        <end position="136"/>
    </location>
</feature>
<gene>
    <name evidence="2" type="ORF">SDRG_02551</name>
</gene>
<feature type="region of interest" description="Disordered" evidence="1">
    <location>
        <begin position="1"/>
        <end position="78"/>
    </location>
</feature>
<dbReference type="RefSeq" id="XP_008606368.1">
    <property type="nucleotide sequence ID" value="XM_008608146.1"/>
</dbReference>
<dbReference type="AlphaFoldDB" id="T0QP58"/>
<dbReference type="OrthoDB" id="79787at2759"/>
<feature type="compositionally biased region" description="Low complexity" evidence="1">
    <location>
        <begin position="32"/>
        <end position="78"/>
    </location>
</feature>